<dbReference type="GO" id="GO:0005615">
    <property type="term" value="C:extracellular space"/>
    <property type="evidence" value="ECO:0007669"/>
    <property type="project" value="TreeGrafter"/>
</dbReference>
<dbReference type="GO" id="GO:0005125">
    <property type="term" value="F:cytokine activity"/>
    <property type="evidence" value="ECO:0007669"/>
    <property type="project" value="TreeGrafter"/>
</dbReference>
<evidence type="ECO:0000259" key="7">
    <source>
        <dbReference type="PROSITE" id="PS51362"/>
    </source>
</evidence>
<dbReference type="InterPro" id="IPR029034">
    <property type="entry name" value="Cystine-knot_cytokine"/>
</dbReference>
<dbReference type="PANTHER" id="PTHR11848">
    <property type="entry name" value="TGF-BETA FAMILY"/>
    <property type="match status" value="1"/>
</dbReference>
<protein>
    <submittedName>
        <fullName evidence="8">Bone morphogenetic protein 2</fullName>
    </submittedName>
</protein>
<dbReference type="EMBL" id="SEYY01006344">
    <property type="protein sequence ID" value="KAB7502933.1"/>
    <property type="molecule type" value="Genomic_DNA"/>
</dbReference>
<dbReference type="OrthoDB" id="5987191at2759"/>
<evidence type="ECO:0000256" key="6">
    <source>
        <dbReference type="RuleBase" id="RU000354"/>
    </source>
</evidence>
<dbReference type="GO" id="GO:0008083">
    <property type="term" value="F:growth factor activity"/>
    <property type="evidence" value="ECO:0007669"/>
    <property type="project" value="UniProtKB-KW"/>
</dbReference>
<evidence type="ECO:0000256" key="5">
    <source>
        <dbReference type="ARBA" id="ARBA00023157"/>
    </source>
</evidence>
<evidence type="ECO:0000313" key="9">
    <source>
        <dbReference type="Proteomes" id="UP000326759"/>
    </source>
</evidence>
<organism evidence="8 9">
    <name type="scientific">Armadillidium nasatum</name>
    <dbReference type="NCBI Taxonomy" id="96803"/>
    <lineage>
        <taxon>Eukaryota</taxon>
        <taxon>Metazoa</taxon>
        <taxon>Ecdysozoa</taxon>
        <taxon>Arthropoda</taxon>
        <taxon>Crustacea</taxon>
        <taxon>Multicrustacea</taxon>
        <taxon>Malacostraca</taxon>
        <taxon>Eumalacostraca</taxon>
        <taxon>Peracarida</taxon>
        <taxon>Isopoda</taxon>
        <taxon>Oniscidea</taxon>
        <taxon>Crinocheta</taxon>
        <taxon>Armadillidiidae</taxon>
        <taxon>Armadillidium</taxon>
    </lineage>
</organism>
<feature type="domain" description="TGF-beta family profile" evidence="7">
    <location>
        <begin position="272"/>
        <end position="334"/>
    </location>
</feature>
<dbReference type="AlphaFoldDB" id="A0A5N5T8F3"/>
<keyword evidence="3" id="KW-0964">Secreted</keyword>
<feature type="non-terminal residue" evidence="8">
    <location>
        <position position="334"/>
    </location>
</feature>
<dbReference type="PROSITE" id="PS51362">
    <property type="entry name" value="TGF_BETA_2"/>
    <property type="match status" value="1"/>
</dbReference>
<accession>A0A5N5T8F3</accession>
<dbReference type="InterPro" id="IPR001839">
    <property type="entry name" value="TGF-b_C"/>
</dbReference>
<comment type="subcellular location">
    <subcellularLocation>
        <location evidence="1">Secreted</location>
    </subcellularLocation>
</comment>
<name>A0A5N5T8F3_9CRUS</name>
<evidence type="ECO:0000256" key="3">
    <source>
        <dbReference type="ARBA" id="ARBA00022525"/>
    </source>
</evidence>
<keyword evidence="5" id="KW-1015">Disulfide bond</keyword>
<reference evidence="8 9" key="1">
    <citation type="journal article" date="2019" name="PLoS Biol.">
        <title>Sex chromosomes control vertical transmission of feminizing Wolbachia symbionts in an isopod.</title>
        <authorList>
            <person name="Becking T."/>
            <person name="Chebbi M.A."/>
            <person name="Giraud I."/>
            <person name="Moumen B."/>
            <person name="Laverre T."/>
            <person name="Caubet Y."/>
            <person name="Peccoud J."/>
            <person name="Gilbert C."/>
            <person name="Cordaux R."/>
        </authorList>
    </citation>
    <scope>NUCLEOTIDE SEQUENCE [LARGE SCALE GENOMIC DNA]</scope>
    <source>
        <strain evidence="8">ANa2</strain>
        <tissue evidence="8">Whole body excluding digestive tract and cuticle</tissue>
    </source>
</reference>
<dbReference type="PANTHER" id="PTHR11848:SF308">
    <property type="entry name" value="BMP-LIKE PROTEIN UNC-129"/>
    <property type="match status" value="1"/>
</dbReference>
<proteinExistence type="inferred from homology"/>
<dbReference type="Gene3D" id="2.60.120.970">
    <property type="match status" value="1"/>
</dbReference>
<keyword evidence="4 6" id="KW-0339">Growth factor</keyword>
<dbReference type="InterPro" id="IPR015615">
    <property type="entry name" value="TGF-beta-rel"/>
</dbReference>
<dbReference type="SUPFAM" id="SSF57501">
    <property type="entry name" value="Cystine-knot cytokines"/>
    <property type="match status" value="1"/>
</dbReference>
<dbReference type="Proteomes" id="UP000326759">
    <property type="component" value="Unassembled WGS sequence"/>
</dbReference>
<gene>
    <name evidence="8" type="primary">BMP2</name>
    <name evidence="8" type="ORF">Anas_13692</name>
</gene>
<evidence type="ECO:0000256" key="4">
    <source>
        <dbReference type="ARBA" id="ARBA00023030"/>
    </source>
</evidence>
<sequence length="334" mass="37462">MITFCICLYIAIIGGFYAISANSANPSLLDPFENLISSQLFKDIKRPRHVRRATFTEPPQYMLDLYNEVANSEGLTKSPLPHGASLVRAIPVKVENDNELTFALDIIPDEESIIEGELQIHHHLSSEQREKIGKENFLKINLFTNSEDDEKRFLASNIVGSHFGGWRSFSVGDVVKEERWKYGRISFVVEIETMEGKPIEVINHHSHRSSTKPVLVLFNGVSNSSSIPLVLHELAMEKGNTRVKRGARSIEATFKASMTSISGCVPSTSLQYDAYQCLGRCSFPLSLDYNPTNHATLESLVHQRSDNKDGIAYPSCVPTTYKSLSLLYYDKQDT</sequence>
<dbReference type="SMART" id="SM00204">
    <property type="entry name" value="TGFB"/>
    <property type="match status" value="1"/>
</dbReference>
<dbReference type="Pfam" id="PF00019">
    <property type="entry name" value="TGF_beta"/>
    <property type="match status" value="1"/>
</dbReference>
<dbReference type="InterPro" id="IPR001111">
    <property type="entry name" value="TGF-b_propeptide"/>
</dbReference>
<comment type="caution">
    <text evidence="8">The sequence shown here is derived from an EMBL/GenBank/DDBJ whole genome shotgun (WGS) entry which is preliminary data.</text>
</comment>
<evidence type="ECO:0000256" key="2">
    <source>
        <dbReference type="ARBA" id="ARBA00006656"/>
    </source>
</evidence>
<keyword evidence="9" id="KW-1185">Reference proteome</keyword>
<evidence type="ECO:0000256" key="1">
    <source>
        <dbReference type="ARBA" id="ARBA00004613"/>
    </source>
</evidence>
<dbReference type="Pfam" id="PF00688">
    <property type="entry name" value="TGFb_propeptide"/>
    <property type="match status" value="1"/>
</dbReference>
<evidence type="ECO:0000313" key="8">
    <source>
        <dbReference type="EMBL" id="KAB7502933.1"/>
    </source>
</evidence>
<dbReference type="Gene3D" id="2.10.90.10">
    <property type="entry name" value="Cystine-knot cytokines"/>
    <property type="match status" value="1"/>
</dbReference>
<comment type="similarity">
    <text evidence="2 6">Belongs to the TGF-beta family.</text>
</comment>